<proteinExistence type="predicted"/>
<evidence type="ECO:0000256" key="1">
    <source>
        <dbReference type="SAM" id="Coils"/>
    </source>
</evidence>
<organism evidence="2 3">
    <name type="scientific">Bionectria ochroleuca</name>
    <name type="common">Gliocladium roseum</name>
    <dbReference type="NCBI Taxonomy" id="29856"/>
    <lineage>
        <taxon>Eukaryota</taxon>
        <taxon>Fungi</taxon>
        <taxon>Dikarya</taxon>
        <taxon>Ascomycota</taxon>
        <taxon>Pezizomycotina</taxon>
        <taxon>Sordariomycetes</taxon>
        <taxon>Hypocreomycetidae</taxon>
        <taxon>Hypocreales</taxon>
        <taxon>Bionectriaceae</taxon>
        <taxon>Clonostachys</taxon>
    </lineage>
</organism>
<feature type="coiled-coil region" evidence="1">
    <location>
        <begin position="18"/>
        <end position="45"/>
    </location>
</feature>
<evidence type="ECO:0000313" key="3">
    <source>
        <dbReference type="Proteomes" id="UP000616885"/>
    </source>
</evidence>
<sequence>MDEDNSDSSSSSNNDAEVELLREQILQLQEHLATIQQEIATATNLIGQQAAQNANLQAQAQAVTNRREPGILLKPLVPEIFDRIQAKLQGFVTQLRVHFNYFPVTLNTDKR</sequence>
<name>A0A8H7N289_BIOOC</name>
<dbReference type="AlphaFoldDB" id="A0A8H7N289"/>
<comment type="caution">
    <text evidence="2">The sequence shown here is derived from an EMBL/GenBank/DDBJ whole genome shotgun (WGS) entry which is preliminary data.</text>
</comment>
<dbReference type="EMBL" id="JADCTT010000018">
    <property type="protein sequence ID" value="KAF9743210.1"/>
    <property type="molecule type" value="Genomic_DNA"/>
</dbReference>
<keyword evidence="1" id="KW-0175">Coiled coil</keyword>
<protein>
    <submittedName>
        <fullName evidence="2">Uncharacterized protein</fullName>
    </submittedName>
</protein>
<reference evidence="2" key="1">
    <citation type="submission" date="2020-10" db="EMBL/GenBank/DDBJ databases">
        <title>High-Quality Genome Resource of Clonostachys rosea strain S41 by Oxford Nanopore Long-Read Sequencing.</title>
        <authorList>
            <person name="Wang H."/>
        </authorList>
    </citation>
    <scope>NUCLEOTIDE SEQUENCE</scope>
    <source>
        <strain evidence="2">S41</strain>
    </source>
</reference>
<evidence type="ECO:0000313" key="2">
    <source>
        <dbReference type="EMBL" id="KAF9743210.1"/>
    </source>
</evidence>
<dbReference type="Proteomes" id="UP000616885">
    <property type="component" value="Unassembled WGS sequence"/>
</dbReference>
<gene>
    <name evidence="2" type="ORF">IM811_006866</name>
</gene>
<accession>A0A8H7N289</accession>